<evidence type="ECO:0000313" key="2">
    <source>
        <dbReference type="EMBL" id="KAK3399444.1"/>
    </source>
</evidence>
<dbReference type="AlphaFoldDB" id="A0AAE0UDH6"/>
<feature type="region of interest" description="Disordered" evidence="1">
    <location>
        <begin position="178"/>
        <end position="203"/>
    </location>
</feature>
<feature type="compositionally biased region" description="Low complexity" evidence="1">
    <location>
        <begin position="32"/>
        <end position="43"/>
    </location>
</feature>
<evidence type="ECO:0000313" key="3">
    <source>
        <dbReference type="Proteomes" id="UP001281003"/>
    </source>
</evidence>
<dbReference type="Proteomes" id="UP001281003">
    <property type="component" value="Unassembled WGS sequence"/>
</dbReference>
<dbReference type="EMBL" id="JAUTDP010000005">
    <property type="protein sequence ID" value="KAK3399444.1"/>
    <property type="molecule type" value="Genomic_DNA"/>
</dbReference>
<feature type="compositionally biased region" description="Low complexity" evidence="1">
    <location>
        <begin position="345"/>
        <end position="361"/>
    </location>
</feature>
<feature type="region of interest" description="Disordered" evidence="1">
    <location>
        <begin position="285"/>
        <end position="313"/>
    </location>
</feature>
<feature type="region of interest" description="Disordered" evidence="1">
    <location>
        <begin position="24"/>
        <end position="62"/>
    </location>
</feature>
<feature type="region of interest" description="Disordered" evidence="1">
    <location>
        <begin position="366"/>
        <end position="387"/>
    </location>
</feature>
<accession>A0AAE0UDH6</accession>
<sequence>MCIVWWSSGCPHCRHLCLAPVPVGPPDRQKQQHNNNNRHNSQQVNPPHRPGGLGPSRPQAPVGNINAIPHPATRTRLSWVKNPFAPETPCLEVERIWRCYEVDTRLSISESLRPGKANEIAWGKGGGDGGSCGAGLDPASVQERMYGATCRPDGTRIGSEAGFGAGFGAGSGAELGGRPISGMEKDSRVESGSTGVNHPGPPAPDINMKHMGTSIVNPYLALNLPPHTASHRRGSRLEPPNPAAASTPMTNSPERNYFQDNANVFNPYPEVKDSELAAFCTLFDSESESDSDDSESPSPPPTPSPEPDILPYAFPYTHVGAKPFLGDQQTFLDHSQAFRPHYISSKRSPGSKTSSSHPLSTSYVIPGRNHENQAPNVPNRPGSRKGAGGLESFRLCPLLQHLDASNPEEKHPREECWLTRWRWGKVMGVGGYKHTNGRFGNRQQQYGQNMERQWWRLLGRYLPVGGRGAGIGVAVRMGDICPYQ</sequence>
<evidence type="ECO:0000256" key="1">
    <source>
        <dbReference type="SAM" id="MobiDB-lite"/>
    </source>
</evidence>
<gene>
    <name evidence="2" type="ORF">B0T20DRAFT_392461</name>
</gene>
<organism evidence="2 3">
    <name type="scientific">Sordaria brevicollis</name>
    <dbReference type="NCBI Taxonomy" id="83679"/>
    <lineage>
        <taxon>Eukaryota</taxon>
        <taxon>Fungi</taxon>
        <taxon>Dikarya</taxon>
        <taxon>Ascomycota</taxon>
        <taxon>Pezizomycotina</taxon>
        <taxon>Sordariomycetes</taxon>
        <taxon>Sordariomycetidae</taxon>
        <taxon>Sordariales</taxon>
        <taxon>Sordariaceae</taxon>
        <taxon>Sordaria</taxon>
    </lineage>
</organism>
<protein>
    <submittedName>
        <fullName evidence="2">Uncharacterized protein</fullName>
    </submittedName>
</protein>
<feature type="compositionally biased region" description="Polar residues" evidence="1">
    <location>
        <begin position="247"/>
        <end position="261"/>
    </location>
</feature>
<proteinExistence type="predicted"/>
<name>A0AAE0UDH6_SORBR</name>
<reference evidence="2" key="1">
    <citation type="journal article" date="2023" name="Mol. Phylogenet. Evol.">
        <title>Genome-scale phylogeny and comparative genomics of the fungal order Sordariales.</title>
        <authorList>
            <person name="Hensen N."/>
            <person name="Bonometti L."/>
            <person name="Westerberg I."/>
            <person name="Brannstrom I.O."/>
            <person name="Guillou S."/>
            <person name="Cros-Aarteil S."/>
            <person name="Calhoun S."/>
            <person name="Haridas S."/>
            <person name="Kuo A."/>
            <person name="Mondo S."/>
            <person name="Pangilinan J."/>
            <person name="Riley R."/>
            <person name="LaButti K."/>
            <person name="Andreopoulos B."/>
            <person name="Lipzen A."/>
            <person name="Chen C."/>
            <person name="Yan M."/>
            <person name="Daum C."/>
            <person name="Ng V."/>
            <person name="Clum A."/>
            <person name="Steindorff A."/>
            <person name="Ohm R.A."/>
            <person name="Martin F."/>
            <person name="Silar P."/>
            <person name="Natvig D.O."/>
            <person name="Lalanne C."/>
            <person name="Gautier V."/>
            <person name="Ament-Velasquez S.L."/>
            <person name="Kruys A."/>
            <person name="Hutchinson M.I."/>
            <person name="Powell A.J."/>
            <person name="Barry K."/>
            <person name="Miller A.N."/>
            <person name="Grigoriev I.V."/>
            <person name="Debuchy R."/>
            <person name="Gladieux P."/>
            <person name="Hiltunen Thoren M."/>
            <person name="Johannesson H."/>
        </authorList>
    </citation>
    <scope>NUCLEOTIDE SEQUENCE</scope>
    <source>
        <strain evidence="2">FGSC 1904</strain>
    </source>
</reference>
<comment type="caution">
    <text evidence="2">The sequence shown here is derived from an EMBL/GenBank/DDBJ whole genome shotgun (WGS) entry which is preliminary data.</text>
</comment>
<reference evidence="2" key="2">
    <citation type="submission" date="2023-07" db="EMBL/GenBank/DDBJ databases">
        <authorList>
            <consortium name="Lawrence Berkeley National Laboratory"/>
            <person name="Haridas S."/>
            <person name="Hensen N."/>
            <person name="Bonometti L."/>
            <person name="Westerberg I."/>
            <person name="Brannstrom I.O."/>
            <person name="Guillou S."/>
            <person name="Cros-Aarteil S."/>
            <person name="Calhoun S."/>
            <person name="Kuo A."/>
            <person name="Mondo S."/>
            <person name="Pangilinan J."/>
            <person name="Riley R."/>
            <person name="LaButti K."/>
            <person name="Andreopoulos B."/>
            <person name="Lipzen A."/>
            <person name="Chen C."/>
            <person name="Yanf M."/>
            <person name="Daum C."/>
            <person name="Ng V."/>
            <person name="Clum A."/>
            <person name="Steindorff A."/>
            <person name="Ohm R."/>
            <person name="Martin F."/>
            <person name="Silar P."/>
            <person name="Natvig D."/>
            <person name="Lalanne C."/>
            <person name="Gautier V."/>
            <person name="Ament-velasquez S.L."/>
            <person name="Kruys A."/>
            <person name="Hutchinson M.I."/>
            <person name="Powell A.J."/>
            <person name="Barry K."/>
            <person name="Miller A.N."/>
            <person name="Grigoriev I.V."/>
            <person name="Debuchy R."/>
            <person name="Gladieux P."/>
            <person name="Thoren M.H."/>
            <person name="Johannesson H."/>
        </authorList>
    </citation>
    <scope>NUCLEOTIDE SEQUENCE</scope>
    <source>
        <strain evidence="2">FGSC 1904</strain>
    </source>
</reference>
<feature type="compositionally biased region" description="Acidic residues" evidence="1">
    <location>
        <begin position="285"/>
        <end position="295"/>
    </location>
</feature>
<feature type="region of interest" description="Disordered" evidence="1">
    <location>
        <begin position="342"/>
        <end position="361"/>
    </location>
</feature>
<feature type="compositionally biased region" description="Pro residues" evidence="1">
    <location>
        <begin position="297"/>
        <end position="308"/>
    </location>
</feature>
<feature type="region of interest" description="Disordered" evidence="1">
    <location>
        <begin position="224"/>
        <end position="261"/>
    </location>
</feature>
<keyword evidence="3" id="KW-1185">Reference proteome</keyword>